<keyword evidence="12" id="KW-1185">Reference proteome</keyword>
<evidence type="ECO:0000256" key="6">
    <source>
        <dbReference type="ARBA" id="ARBA00023237"/>
    </source>
</evidence>
<keyword evidence="4 7" id="KW-0812">Transmembrane</keyword>
<evidence type="ECO:0000313" key="11">
    <source>
        <dbReference type="EMBL" id="MEI4550895.1"/>
    </source>
</evidence>
<dbReference type="Pfam" id="PF07715">
    <property type="entry name" value="Plug"/>
    <property type="match status" value="1"/>
</dbReference>
<sequence>MIKTSNLLKRSACALAVSGAIAISAPTFANDTFNGTVKGVVSNAQQQVLENATVTLKHKTKGVTRTITTNEDGSYTLRKLPVGEYIMTIEKNGYEQIIEQDLLVTVGGSVVFNNTMYSAGTDMETIEITGSSIARVNMESSTGGIVVTKAELERLPVETGFEAIALLTPGVVSNGEFGASSIGGSSSAENAYYLNGINITNIKTGIGSIGLPWEGVAQTEVMTGGIDPKFGGALGGIVNAVSKSGSNEWEFEAYARIDPDFTRSHHDNLIDREGNYFSNTAQDESTFTRYSISAGGALIEDTLFFYGVYAPQKNDYENGKNNTIDIGENTSDRYLATVDWFITDDHSITATAIGFTNKGKGKTYANDWQTEDVGEFLSDYKSRTGGDIYGLTYSGIINDDMSIEVVAGRTVDKTYNSATSSDPLVWSQLSGSWNKISQESASSITESEFIRDQFRADFSWTLDDHDIKIGFDYVNIDVDYENSPNGVGDRAGWWEVLYAWEGNPVGHPAGEAFIDQRVRTDFTNSEVNSTAFYIQDTWMVTDQLTLNLGLRYSSVYNTVSTGEKYVDVDDQIAPRLQAIYDLGEGTSKVYATFGRYYQPVSANMNITQGGQRRDIHYYYELGDLDANGEPMLLADGSPSTGAFLGEDVVQTGEINTGMIVSQDLEAMYSDEITIGYQGEFLDGDLVYGVRGIYRDLKKSIEDTNYGPVMRKWFAENGIDSDPGYAYILNNPGTDLDIFYDTNGDGVAERIVIPAEYIALPDPKRKYGAIENTLKGNIGNDFHYNASYTWSHSWGNTEGLVRTDNGQADPGWTTSYDYADLMDHSSGNLPNDRRHSFKVNGYYNITENLVLGFNARVTSGVPISRFSRHPEGIDSCAASSVWSECNSRGYDHVSFYDADGNPAPRGTFGETDWLKEFDLSLAYNISVAGNPLELKATAFNVFNFDTQTAVVQEHARDGENGQEVNPNWGMTSSRLGARYLRFEARYTL</sequence>
<dbReference type="Gene3D" id="2.40.170.20">
    <property type="entry name" value="TonB-dependent receptor, beta-barrel domain"/>
    <property type="match status" value="1"/>
</dbReference>
<dbReference type="Pfam" id="PF25183">
    <property type="entry name" value="OMP_b-brl_4"/>
    <property type="match status" value="1"/>
</dbReference>
<evidence type="ECO:0000259" key="9">
    <source>
        <dbReference type="Pfam" id="PF07715"/>
    </source>
</evidence>
<dbReference type="InterPro" id="IPR013784">
    <property type="entry name" value="Carb-bd-like_fold"/>
</dbReference>
<comment type="caution">
    <text evidence="11">The sequence shown here is derived from an EMBL/GenBank/DDBJ whole genome shotgun (WGS) entry which is preliminary data.</text>
</comment>
<dbReference type="PANTHER" id="PTHR30069:SF46">
    <property type="entry name" value="OAR PROTEIN"/>
    <property type="match status" value="1"/>
</dbReference>
<proteinExistence type="inferred from homology"/>
<evidence type="ECO:0000256" key="4">
    <source>
        <dbReference type="ARBA" id="ARBA00022692"/>
    </source>
</evidence>
<feature type="domain" description="TonB-dependent receptor plug" evidence="9">
    <location>
        <begin position="146"/>
        <end position="237"/>
    </location>
</feature>
<feature type="domain" description="TonB-dependent transporter Oar-like beta-barrel" evidence="10">
    <location>
        <begin position="311"/>
        <end position="553"/>
    </location>
</feature>
<dbReference type="PROSITE" id="PS52016">
    <property type="entry name" value="TONB_DEPENDENT_REC_3"/>
    <property type="match status" value="1"/>
</dbReference>
<dbReference type="PANTHER" id="PTHR30069">
    <property type="entry name" value="TONB-DEPENDENT OUTER MEMBRANE RECEPTOR"/>
    <property type="match status" value="1"/>
</dbReference>
<dbReference type="RefSeq" id="WP_336435965.1">
    <property type="nucleotide sequence ID" value="NZ_JBAWKS010000002.1"/>
</dbReference>
<evidence type="ECO:0000256" key="5">
    <source>
        <dbReference type="ARBA" id="ARBA00023136"/>
    </source>
</evidence>
<evidence type="ECO:0000256" key="8">
    <source>
        <dbReference type="SAM" id="SignalP"/>
    </source>
</evidence>
<gene>
    <name evidence="11" type="ORF">WAE96_14590</name>
</gene>
<dbReference type="Pfam" id="PF13620">
    <property type="entry name" value="CarboxypepD_reg"/>
    <property type="match status" value="1"/>
</dbReference>
<evidence type="ECO:0000259" key="10">
    <source>
        <dbReference type="Pfam" id="PF25183"/>
    </source>
</evidence>
<evidence type="ECO:0000313" key="12">
    <source>
        <dbReference type="Proteomes" id="UP001382455"/>
    </source>
</evidence>
<dbReference type="InterPro" id="IPR012910">
    <property type="entry name" value="Plug_dom"/>
</dbReference>
<comment type="similarity">
    <text evidence="7">Belongs to the TonB-dependent receptor family.</text>
</comment>
<reference evidence="11 12" key="1">
    <citation type="submission" date="2023-12" db="EMBL/GenBank/DDBJ databases">
        <title>Friends and Foes: Symbiotic and Algicidal bacterial influence on Karenia brevis blooms.</title>
        <authorList>
            <person name="Fei C."/>
            <person name="Mohamed A.R."/>
            <person name="Booker A."/>
            <person name="Arshad M."/>
            <person name="Klass S."/>
            <person name="Ahn S."/>
            <person name="Gilbert P.M."/>
            <person name="Heil C.A."/>
            <person name="Martinez J.M."/>
            <person name="Amin S.A."/>
        </authorList>
    </citation>
    <scope>NUCLEOTIDE SEQUENCE [LARGE SCALE GENOMIC DNA]</scope>
    <source>
        <strain evidence="11 12">CE15</strain>
    </source>
</reference>
<feature type="chain" id="PRO_5046552445" evidence="8">
    <location>
        <begin position="30"/>
        <end position="987"/>
    </location>
</feature>
<keyword evidence="6 7" id="KW-0998">Cell outer membrane</keyword>
<protein>
    <submittedName>
        <fullName evidence="11">Carboxypeptidase regulatory-like domain-containing protein</fullName>
    </submittedName>
</protein>
<dbReference type="InterPro" id="IPR037066">
    <property type="entry name" value="Plug_dom_sf"/>
</dbReference>
<dbReference type="Gene3D" id="2.60.40.1120">
    <property type="entry name" value="Carboxypeptidase-like, regulatory domain"/>
    <property type="match status" value="1"/>
</dbReference>
<comment type="subcellular location">
    <subcellularLocation>
        <location evidence="1 7">Cell outer membrane</location>
        <topology evidence="1 7">Multi-pass membrane protein</topology>
    </subcellularLocation>
</comment>
<feature type="signal peptide" evidence="8">
    <location>
        <begin position="1"/>
        <end position="29"/>
    </location>
</feature>
<dbReference type="InterPro" id="IPR036942">
    <property type="entry name" value="Beta-barrel_TonB_sf"/>
</dbReference>
<keyword evidence="3 7" id="KW-1134">Transmembrane beta strand</keyword>
<evidence type="ECO:0000256" key="3">
    <source>
        <dbReference type="ARBA" id="ARBA00022452"/>
    </source>
</evidence>
<evidence type="ECO:0000256" key="2">
    <source>
        <dbReference type="ARBA" id="ARBA00022448"/>
    </source>
</evidence>
<dbReference type="SUPFAM" id="SSF56935">
    <property type="entry name" value="Porins"/>
    <property type="match status" value="1"/>
</dbReference>
<dbReference type="InterPro" id="IPR057601">
    <property type="entry name" value="Oar-like_b-barrel"/>
</dbReference>
<accession>A0ABU8EV98</accession>
<organism evidence="11 12">
    <name type="scientific">Pseudoalteromonas spongiae</name>
    <dbReference type="NCBI Taxonomy" id="298657"/>
    <lineage>
        <taxon>Bacteria</taxon>
        <taxon>Pseudomonadati</taxon>
        <taxon>Pseudomonadota</taxon>
        <taxon>Gammaproteobacteria</taxon>
        <taxon>Alteromonadales</taxon>
        <taxon>Pseudoalteromonadaceae</taxon>
        <taxon>Pseudoalteromonas</taxon>
    </lineage>
</organism>
<keyword evidence="2 7" id="KW-0813">Transport</keyword>
<evidence type="ECO:0000256" key="7">
    <source>
        <dbReference type="PROSITE-ProRule" id="PRU01360"/>
    </source>
</evidence>
<dbReference type="Gene3D" id="2.170.130.10">
    <property type="entry name" value="TonB-dependent receptor, plug domain"/>
    <property type="match status" value="1"/>
</dbReference>
<dbReference type="Proteomes" id="UP001382455">
    <property type="component" value="Unassembled WGS sequence"/>
</dbReference>
<keyword evidence="8" id="KW-0732">Signal</keyword>
<dbReference type="EMBL" id="JBAWKS010000002">
    <property type="protein sequence ID" value="MEI4550895.1"/>
    <property type="molecule type" value="Genomic_DNA"/>
</dbReference>
<dbReference type="SUPFAM" id="SSF49452">
    <property type="entry name" value="Starch-binding domain-like"/>
    <property type="match status" value="1"/>
</dbReference>
<evidence type="ECO:0000256" key="1">
    <source>
        <dbReference type="ARBA" id="ARBA00004571"/>
    </source>
</evidence>
<keyword evidence="5 7" id="KW-0472">Membrane</keyword>
<dbReference type="InterPro" id="IPR039426">
    <property type="entry name" value="TonB-dep_rcpt-like"/>
</dbReference>
<name>A0ABU8EV98_9GAMM</name>